<evidence type="ECO:0000313" key="2">
    <source>
        <dbReference type="EMBL" id="GGX54709.1"/>
    </source>
</evidence>
<evidence type="ECO:0000313" key="3">
    <source>
        <dbReference type="Proteomes" id="UP000653343"/>
    </source>
</evidence>
<gene>
    <name evidence="2" type="ORF">GCM10010946_36650</name>
</gene>
<evidence type="ECO:0000256" key="1">
    <source>
        <dbReference type="SAM" id="Coils"/>
    </source>
</evidence>
<comment type="caution">
    <text evidence="2">The sequence shown here is derived from an EMBL/GenBank/DDBJ whole genome shotgun (WGS) entry which is preliminary data.</text>
</comment>
<reference evidence="3" key="1">
    <citation type="journal article" date="2019" name="Int. J. Syst. Evol. Microbiol.">
        <title>The Global Catalogue of Microorganisms (GCM) 10K type strain sequencing project: providing services to taxonomists for standard genome sequencing and annotation.</title>
        <authorList>
            <consortium name="The Broad Institute Genomics Platform"/>
            <consortium name="The Broad Institute Genome Sequencing Center for Infectious Disease"/>
            <person name="Wu L."/>
            <person name="Ma J."/>
        </authorList>
    </citation>
    <scope>NUCLEOTIDE SEQUENCE [LARGE SCALE GENOMIC DNA]</scope>
    <source>
        <strain evidence="3">KCTC 23917</strain>
    </source>
</reference>
<organism evidence="2 3">
    <name type="scientific">Undibacterium squillarum</name>
    <dbReference type="NCBI Taxonomy" id="1131567"/>
    <lineage>
        <taxon>Bacteria</taxon>
        <taxon>Pseudomonadati</taxon>
        <taxon>Pseudomonadota</taxon>
        <taxon>Betaproteobacteria</taxon>
        <taxon>Burkholderiales</taxon>
        <taxon>Oxalobacteraceae</taxon>
        <taxon>Undibacterium</taxon>
    </lineage>
</organism>
<dbReference type="Proteomes" id="UP000653343">
    <property type="component" value="Unassembled WGS sequence"/>
</dbReference>
<keyword evidence="3" id="KW-1185">Reference proteome</keyword>
<feature type="coiled-coil region" evidence="1">
    <location>
        <begin position="74"/>
        <end position="104"/>
    </location>
</feature>
<keyword evidence="1" id="KW-0175">Coiled coil</keyword>
<dbReference type="EMBL" id="BMYU01000015">
    <property type="protein sequence ID" value="GGX54709.1"/>
    <property type="molecule type" value="Genomic_DNA"/>
</dbReference>
<sequence length="221" mass="25870">MKSVAQVIAELDPEYQRKTQELQANIQAKYDIAGAQMQLQRNISEAQMQLQRDIADQNSRDKWEIENKRNETTIEAEKIRAKNARELLERSNELEQQKISYKAIIELMSKGTGGLLDSYQERRKLILDGVEENRKLRNGATLSVINAFIQDKLAGRTMLREDYMAERNMAREMERMELQHKIKMAEMEMEHNARFILKAYELEGVHGAKVEIDRLINEWSK</sequence>
<name>A0ABQ2Y3P3_9BURK</name>
<protein>
    <submittedName>
        <fullName evidence="2">Uncharacterized protein</fullName>
    </submittedName>
</protein>
<proteinExistence type="predicted"/>
<accession>A0ABQ2Y3P3</accession>
<dbReference type="RefSeq" id="WP_189359189.1">
    <property type="nucleotide sequence ID" value="NZ_BMYU01000015.1"/>
</dbReference>